<evidence type="ECO:0000259" key="1">
    <source>
        <dbReference type="Pfam" id="PF00248"/>
    </source>
</evidence>
<name>A0ABN2PCD8_9ACTN</name>
<accession>A0ABN2PCD8</accession>
<dbReference type="PRINTS" id="PR00069">
    <property type="entry name" value="ALDKETRDTASE"/>
</dbReference>
<dbReference type="EMBL" id="BAAAMY010000004">
    <property type="protein sequence ID" value="GAA1918182.1"/>
    <property type="molecule type" value="Genomic_DNA"/>
</dbReference>
<organism evidence="2 3">
    <name type="scientific">Nocardioides lentus</name>
    <dbReference type="NCBI Taxonomy" id="338077"/>
    <lineage>
        <taxon>Bacteria</taxon>
        <taxon>Bacillati</taxon>
        <taxon>Actinomycetota</taxon>
        <taxon>Actinomycetes</taxon>
        <taxon>Propionibacteriales</taxon>
        <taxon>Nocardioidaceae</taxon>
        <taxon>Nocardioides</taxon>
    </lineage>
</organism>
<evidence type="ECO:0000313" key="2">
    <source>
        <dbReference type="EMBL" id="GAA1918182.1"/>
    </source>
</evidence>
<dbReference type="Gene3D" id="3.20.20.100">
    <property type="entry name" value="NADP-dependent oxidoreductase domain"/>
    <property type="match status" value="1"/>
</dbReference>
<dbReference type="InterPro" id="IPR036812">
    <property type="entry name" value="NAD(P)_OxRdtase_dom_sf"/>
</dbReference>
<dbReference type="InterPro" id="IPR050523">
    <property type="entry name" value="AKR_Detox_Biosynth"/>
</dbReference>
<reference evidence="2 3" key="1">
    <citation type="journal article" date="2019" name="Int. J. Syst. Evol. Microbiol.">
        <title>The Global Catalogue of Microorganisms (GCM) 10K type strain sequencing project: providing services to taxonomists for standard genome sequencing and annotation.</title>
        <authorList>
            <consortium name="The Broad Institute Genomics Platform"/>
            <consortium name="The Broad Institute Genome Sequencing Center for Infectious Disease"/>
            <person name="Wu L."/>
            <person name="Ma J."/>
        </authorList>
    </citation>
    <scope>NUCLEOTIDE SEQUENCE [LARGE SCALE GENOMIC DNA]</scope>
    <source>
        <strain evidence="2 3">JCM 14046</strain>
    </source>
</reference>
<dbReference type="Proteomes" id="UP001501612">
    <property type="component" value="Unassembled WGS sequence"/>
</dbReference>
<keyword evidence="3" id="KW-1185">Reference proteome</keyword>
<proteinExistence type="predicted"/>
<dbReference type="InterPro" id="IPR020471">
    <property type="entry name" value="AKR"/>
</dbReference>
<dbReference type="RefSeq" id="WP_344006589.1">
    <property type="nucleotide sequence ID" value="NZ_BAAAMY010000004.1"/>
</dbReference>
<dbReference type="PANTHER" id="PTHR43364:SF6">
    <property type="entry name" value="OXIDOREDUCTASE-RELATED"/>
    <property type="match status" value="1"/>
</dbReference>
<dbReference type="SUPFAM" id="SSF51430">
    <property type="entry name" value="NAD(P)-linked oxidoreductase"/>
    <property type="match status" value="1"/>
</dbReference>
<protein>
    <submittedName>
        <fullName evidence="2">Aldo/keto reductase</fullName>
    </submittedName>
</protein>
<dbReference type="Pfam" id="PF00248">
    <property type="entry name" value="Aldo_ket_red"/>
    <property type="match status" value="1"/>
</dbReference>
<comment type="caution">
    <text evidence="2">The sequence shown here is derived from an EMBL/GenBank/DDBJ whole genome shotgun (WGS) entry which is preliminary data.</text>
</comment>
<sequence length="310" mass="33048">MTRIGSSDLDVRPLALGANPFGWTIDERASHAVLDAFVGAGGDLVDTSDSYGDGHGESEAFIGSWLARTGRRDDVVLATKIGSSRMRPGLAADNVAAGVEESLQRLRTDRIDLLWAHFDDTDTPLGETLGAFQRLVDAGKVREVGISNYSPARIREWTGLVRANGWRAPVALQPEYSLLRRASYETERADLAAEHDLGVLPYWGLASGLLTGKYRSRDDVSGPRAGLVSGYAEDDAAFEVVAALREVAAAHDAEPASVALAWLGTRPGVVAPIASASRPEQVEALLASTTLPLSSEEVDRLTAASDRVGR</sequence>
<dbReference type="PANTHER" id="PTHR43364">
    <property type="entry name" value="NADH-SPECIFIC METHYLGLYOXAL REDUCTASE-RELATED"/>
    <property type="match status" value="1"/>
</dbReference>
<gene>
    <name evidence="2" type="ORF">GCM10009737_19540</name>
</gene>
<dbReference type="InterPro" id="IPR018170">
    <property type="entry name" value="Aldo/ket_reductase_CS"/>
</dbReference>
<evidence type="ECO:0000313" key="3">
    <source>
        <dbReference type="Proteomes" id="UP001501612"/>
    </source>
</evidence>
<feature type="domain" description="NADP-dependent oxidoreductase" evidence="1">
    <location>
        <begin position="13"/>
        <end position="304"/>
    </location>
</feature>
<dbReference type="PROSITE" id="PS00062">
    <property type="entry name" value="ALDOKETO_REDUCTASE_2"/>
    <property type="match status" value="1"/>
</dbReference>
<dbReference type="InterPro" id="IPR023210">
    <property type="entry name" value="NADP_OxRdtase_dom"/>
</dbReference>